<feature type="region of interest" description="Disordered" evidence="1">
    <location>
        <begin position="19"/>
        <end position="43"/>
    </location>
</feature>
<dbReference type="AlphaFoldDB" id="A0A248JX53"/>
<accession>A0A248JX53</accession>
<evidence type="ECO:0000256" key="1">
    <source>
        <dbReference type="SAM" id="MobiDB-lite"/>
    </source>
</evidence>
<keyword evidence="3" id="KW-1185">Reference proteome</keyword>
<dbReference type="EMBL" id="CP022111">
    <property type="protein sequence ID" value="ASG23302.1"/>
    <property type="molecule type" value="Genomic_DNA"/>
</dbReference>
<name>A0A248JX53_9PROT</name>
<gene>
    <name evidence="2" type="ORF">Y958_20985</name>
</gene>
<dbReference type="Proteomes" id="UP000197153">
    <property type="component" value="Chromosome 2"/>
</dbReference>
<evidence type="ECO:0000313" key="3">
    <source>
        <dbReference type="Proteomes" id="UP000197153"/>
    </source>
</evidence>
<protein>
    <submittedName>
        <fullName evidence="2">Uncharacterized protein</fullName>
    </submittedName>
</protein>
<reference evidence="2 3" key="1">
    <citation type="submission" date="2017-06" db="EMBL/GenBank/DDBJ databases">
        <title>Complete genome sequence of Nitrospirillum amazonense strain CBAmC, an endophytic nitrogen-fixing and plant growth-promoting bacterium, isolated from sugarcane.</title>
        <authorList>
            <person name="Schwab S."/>
            <person name="dos Santos Teixeira K.R."/>
            <person name="Simoes Araujo J.L."/>
            <person name="Soares Vidal M."/>
            <person name="Borges de Freitas H.R."/>
            <person name="Rivello Crivelaro A.L."/>
            <person name="Bueno de Camargo Nunes A."/>
            <person name="dos Santos C.M."/>
            <person name="Palmeira da Silva Rosa D."/>
            <person name="da Silva Padilha D."/>
            <person name="da Silva E."/>
            <person name="Araujo Terra L."/>
            <person name="Soares Mendes V."/>
            <person name="Farinelli L."/>
            <person name="Magalhaes Cruz L."/>
            <person name="Baldani J.I."/>
        </authorList>
    </citation>
    <scope>NUCLEOTIDE SEQUENCE [LARGE SCALE GENOMIC DNA]</scope>
    <source>
        <strain evidence="2 3">CBAmC</strain>
    </source>
</reference>
<evidence type="ECO:0000313" key="2">
    <source>
        <dbReference type="EMBL" id="ASG23302.1"/>
    </source>
</evidence>
<dbReference type="KEGG" id="nao:Y958_20985"/>
<proteinExistence type="predicted"/>
<organism evidence="2 3">
    <name type="scientific">Nitrospirillum viridazoti CBAmc</name>
    <dbReference type="NCBI Taxonomy" id="1441467"/>
    <lineage>
        <taxon>Bacteria</taxon>
        <taxon>Pseudomonadati</taxon>
        <taxon>Pseudomonadota</taxon>
        <taxon>Alphaproteobacteria</taxon>
        <taxon>Rhodospirillales</taxon>
        <taxon>Azospirillaceae</taxon>
        <taxon>Nitrospirillum</taxon>
        <taxon>Nitrospirillum viridazoti</taxon>
    </lineage>
</organism>
<sequence>MGPLGGDVWDGAIIACAARPRPGFTPSRRQPGREQAGHLARQGLGRRPIGFGAFAAARAPTGPFMSARERLAAG</sequence>